<name>A0A243W792_9BACT</name>
<organism evidence="1 2">
    <name type="scientific">Hymenobacter crusticola</name>
    <dbReference type="NCBI Taxonomy" id="1770526"/>
    <lineage>
        <taxon>Bacteria</taxon>
        <taxon>Pseudomonadati</taxon>
        <taxon>Bacteroidota</taxon>
        <taxon>Cytophagia</taxon>
        <taxon>Cytophagales</taxon>
        <taxon>Hymenobacteraceae</taxon>
        <taxon>Hymenobacter</taxon>
    </lineage>
</organism>
<dbReference type="RefSeq" id="WP_086597577.1">
    <property type="nucleotide sequence ID" value="NZ_MTSE01000078.1"/>
</dbReference>
<accession>A0A243W792</accession>
<evidence type="ECO:0000313" key="2">
    <source>
        <dbReference type="Proteomes" id="UP000194873"/>
    </source>
</evidence>
<comment type="caution">
    <text evidence="1">The sequence shown here is derived from an EMBL/GenBank/DDBJ whole genome shotgun (WGS) entry which is preliminary data.</text>
</comment>
<dbReference type="Proteomes" id="UP000194873">
    <property type="component" value="Unassembled WGS sequence"/>
</dbReference>
<dbReference type="EMBL" id="MTSE01000078">
    <property type="protein sequence ID" value="OUJ67391.1"/>
    <property type="molecule type" value="Genomic_DNA"/>
</dbReference>
<dbReference type="AlphaFoldDB" id="A0A243W792"/>
<evidence type="ECO:0000313" key="1">
    <source>
        <dbReference type="EMBL" id="OUJ67391.1"/>
    </source>
</evidence>
<sequence length="76" mass="8993">MLPVQHNYRLVHKGCAIYLLFRLNEQQQPKTTFYIFNGHARVLVHGFYYDLGYQQQAEAILRSWVEAYCRANGQNT</sequence>
<gene>
    <name evidence="1" type="ORF">BXP70_28865</name>
</gene>
<protein>
    <submittedName>
        <fullName evidence="1">Uncharacterized protein</fullName>
    </submittedName>
</protein>
<proteinExistence type="predicted"/>
<reference evidence="1 2" key="1">
    <citation type="submission" date="2017-01" db="EMBL/GenBank/DDBJ databases">
        <title>A new Hymenobacter.</title>
        <authorList>
            <person name="Liang Y."/>
            <person name="Feng F."/>
        </authorList>
    </citation>
    <scope>NUCLEOTIDE SEQUENCE [LARGE SCALE GENOMIC DNA]</scope>
    <source>
        <strain evidence="1">MIMBbqt21</strain>
    </source>
</reference>
<keyword evidence="2" id="KW-1185">Reference proteome</keyword>